<evidence type="ECO:0000313" key="3">
    <source>
        <dbReference type="Proteomes" id="UP000799750"/>
    </source>
</evidence>
<evidence type="ECO:0000256" key="1">
    <source>
        <dbReference type="SAM" id="MobiDB-lite"/>
    </source>
</evidence>
<evidence type="ECO:0000313" key="2">
    <source>
        <dbReference type="EMBL" id="KAF2490997.1"/>
    </source>
</evidence>
<sequence length="282" mass="31009">MCSGTDRSMTSSQEQNGPGLAIVWIVTIWCPKNQCLTRVTLVKASQRGGADGRVRQQSERRVVPRRRPNNYIFLTLSAQAAQSANAVSVSASSSPDTCRRAQAHRRTTLAAASYIYAVVTPHRSSPPYSLTNTPPTRPRYHPPEATPPPTLLLCSPSHTVRSAPQARFAAQQFTASIRIVGTSGGRCSIDNPAYRSKPHPSQSPTFVEGYIGVCYIDKTLAKHRPKTTFPSASGPRLKRFGCRSDQNIFTLDLVRGQTAQHHKFLSQSCLGHTTKNKHITFR</sequence>
<feature type="region of interest" description="Disordered" evidence="1">
    <location>
        <begin position="125"/>
        <end position="144"/>
    </location>
</feature>
<accession>A0A6A6QHR8</accession>
<proteinExistence type="predicted"/>
<feature type="compositionally biased region" description="Polar residues" evidence="1">
    <location>
        <begin position="125"/>
        <end position="134"/>
    </location>
</feature>
<name>A0A6A6QHR8_9PEZI</name>
<dbReference type="EMBL" id="MU004196">
    <property type="protein sequence ID" value="KAF2490997.1"/>
    <property type="molecule type" value="Genomic_DNA"/>
</dbReference>
<dbReference type="AlphaFoldDB" id="A0A6A6QHR8"/>
<keyword evidence="3" id="KW-1185">Reference proteome</keyword>
<dbReference type="Proteomes" id="UP000799750">
    <property type="component" value="Unassembled WGS sequence"/>
</dbReference>
<gene>
    <name evidence="2" type="ORF">BU16DRAFT_140850</name>
</gene>
<reference evidence="2" key="1">
    <citation type="journal article" date="2020" name="Stud. Mycol.">
        <title>101 Dothideomycetes genomes: a test case for predicting lifestyles and emergence of pathogens.</title>
        <authorList>
            <person name="Haridas S."/>
            <person name="Albert R."/>
            <person name="Binder M."/>
            <person name="Bloem J."/>
            <person name="Labutti K."/>
            <person name="Salamov A."/>
            <person name="Andreopoulos B."/>
            <person name="Baker S."/>
            <person name="Barry K."/>
            <person name="Bills G."/>
            <person name="Bluhm B."/>
            <person name="Cannon C."/>
            <person name="Castanera R."/>
            <person name="Culley D."/>
            <person name="Daum C."/>
            <person name="Ezra D."/>
            <person name="Gonzalez J."/>
            <person name="Henrissat B."/>
            <person name="Kuo A."/>
            <person name="Liang C."/>
            <person name="Lipzen A."/>
            <person name="Lutzoni F."/>
            <person name="Magnuson J."/>
            <person name="Mondo S."/>
            <person name="Nolan M."/>
            <person name="Ohm R."/>
            <person name="Pangilinan J."/>
            <person name="Park H.-J."/>
            <person name="Ramirez L."/>
            <person name="Alfaro M."/>
            <person name="Sun H."/>
            <person name="Tritt A."/>
            <person name="Yoshinaga Y."/>
            <person name="Zwiers L.-H."/>
            <person name="Turgeon B."/>
            <person name="Goodwin S."/>
            <person name="Spatafora J."/>
            <person name="Crous P."/>
            <person name="Grigoriev I."/>
        </authorList>
    </citation>
    <scope>NUCLEOTIDE SEQUENCE</scope>
    <source>
        <strain evidence="2">CBS 269.34</strain>
    </source>
</reference>
<protein>
    <submittedName>
        <fullName evidence="2">Uncharacterized protein</fullName>
    </submittedName>
</protein>
<organism evidence="2 3">
    <name type="scientific">Lophium mytilinum</name>
    <dbReference type="NCBI Taxonomy" id="390894"/>
    <lineage>
        <taxon>Eukaryota</taxon>
        <taxon>Fungi</taxon>
        <taxon>Dikarya</taxon>
        <taxon>Ascomycota</taxon>
        <taxon>Pezizomycotina</taxon>
        <taxon>Dothideomycetes</taxon>
        <taxon>Pleosporomycetidae</taxon>
        <taxon>Mytilinidiales</taxon>
        <taxon>Mytilinidiaceae</taxon>
        <taxon>Lophium</taxon>
    </lineage>
</organism>